<sequence length="198" mass="22314">MIPIDKNVRTSGAYVMYKNLFVFQVGPTSKGDTLGVVRLGGHKEADETAVETAKREVKEEASIDITILNSPTTFYKKNWNAQSKKIKLENEINPILIIDSPDKSLSIMYMAHAENEPTPSSETNGLLLLSVNDIRLICSKEITLNDYIKQDGIAVLKEKMNKDLILQPYPQLMFLAGLLKEDPVLFQNFLNYKQKPPL</sequence>
<organism evidence="2 3">
    <name type="scientific">Bacillus wiedmannii</name>
    <dbReference type="NCBI Taxonomy" id="1890302"/>
    <lineage>
        <taxon>Bacteria</taxon>
        <taxon>Bacillati</taxon>
        <taxon>Bacillota</taxon>
        <taxon>Bacilli</taxon>
        <taxon>Bacillales</taxon>
        <taxon>Bacillaceae</taxon>
        <taxon>Bacillus</taxon>
        <taxon>Bacillus cereus group</taxon>
    </lineage>
</organism>
<dbReference type="InterPro" id="IPR015797">
    <property type="entry name" value="NUDIX_hydrolase-like_dom_sf"/>
</dbReference>
<dbReference type="PROSITE" id="PS51462">
    <property type="entry name" value="NUDIX"/>
    <property type="match status" value="1"/>
</dbReference>
<gene>
    <name evidence="2" type="ORF">COI74_21155</name>
</gene>
<feature type="domain" description="Nudix hydrolase" evidence="1">
    <location>
        <begin position="6"/>
        <end position="157"/>
    </location>
</feature>
<evidence type="ECO:0000259" key="1">
    <source>
        <dbReference type="PROSITE" id="PS51462"/>
    </source>
</evidence>
<evidence type="ECO:0000313" key="2">
    <source>
        <dbReference type="EMBL" id="PHG18365.1"/>
    </source>
</evidence>
<name>A0ABD6TLC6_9BACI</name>
<reference evidence="2 3" key="1">
    <citation type="submission" date="2017-09" db="EMBL/GenBank/DDBJ databases">
        <title>Large-scale bioinformatics analysis of Bacillus genomes uncovers conserved roles of natural products in bacterial physiology.</title>
        <authorList>
            <consortium name="Agbiome Team Llc"/>
            <person name="Bleich R.M."/>
            <person name="Grubbs K.J."/>
            <person name="Santa Maria K.C."/>
            <person name="Allen S.E."/>
            <person name="Farag S."/>
            <person name="Shank E.A."/>
            <person name="Bowers A."/>
        </authorList>
    </citation>
    <scope>NUCLEOTIDE SEQUENCE [LARGE SCALE GENOMIC DNA]</scope>
    <source>
        <strain evidence="2 3">AFS032503</strain>
    </source>
</reference>
<dbReference type="Proteomes" id="UP000225062">
    <property type="component" value="Unassembled WGS sequence"/>
</dbReference>
<dbReference type="InterPro" id="IPR000086">
    <property type="entry name" value="NUDIX_hydrolase_dom"/>
</dbReference>
<dbReference type="EMBL" id="NUUI01000042">
    <property type="protein sequence ID" value="PHG18365.1"/>
    <property type="molecule type" value="Genomic_DNA"/>
</dbReference>
<protein>
    <submittedName>
        <fullName evidence="2">DNA mismatch repair protein MutT</fullName>
    </submittedName>
</protein>
<dbReference type="Gene3D" id="3.90.79.10">
    <property type="entry name" value="Nucleoside Triphosphate Pyrophosphohydrolase"/>
    <property type="match status" value="1"/>
</dbReference>
<dbReference type="AlphaFoldDB" id="A0ABD6TLC6"/>
<proteinExistence type="predicted"/>
<comment type="caution">
    <text evidence="2">The sequence shown here is derived from an EMBL/GenBank/DDBJ whole genome shotgun (WGS) entry which is preliminary data.</text>
</comment>
<dbReference type="RefSeq" id="WP_098150280.1">
    <property type="nucleotide sequence ID" value="NZ_CP036073.1"/>
</dbReference>
<accession>A0ABD6TLC6</accession>
<dbReference type="CDD" id="cd02883">
    <property type="entry name" value="NUDIX_Hydrolase"/>
    <property type="match status" value="1"/>
</dbReference>
<evidence type="ECO:0000313" key="3">
    <source>
        <dbReference type="Proteomes" id="UP000225062"/>
    </source>
</evidence>
<dbReference type="SUPFAM" id="SSF55811">
    <property type="entry name" value="Nudix"/>
    <property type="match status" value="1"/>
</dbReference>